<gene>
    <name evidence="2" type="ORF">AVDCRST_MAG76-2177</name>
</gene>
<reference evidence="2" key="1">
    <citation type="submission" date="2020-02" db="EMBL/GenBank/DDBJ databases">
        <authorList>
            <person name="Meier V. D."/>
        </authorList>
    </citation>
    <scope>NUCLEOTIDE SEQUENCE</scope>
    <source>
        <strain evidence="2">AVDCRST_MAG76</strain>
    </source>
</reference>
<feature type="region of interest" description="Disordered" evidence="1">
    <location>
        <begin position="39"/>
        <end position="68"/>
    </location>
</feature>
<dbReference type="AlphaFoldDB" id="A0A6J4IFN5"/>
<evidence type="ECO:0000256" key="1">
    <source>
        <dbReference type="SAM" id="MobiDB-lite"/>
    </source>
</evidence>
<proteinExistence type="predicted"/>
<dbReference type="EMBL" id="CADCSZ010000136">
    <property type="protein sequence ID" value="CAA9249026.1"/>
    <property type="molecule type" value="Genomic_DNA"/>
</dbReference>
<name>A0A6J4IFN5_9ACTN</name>
<organism evidence="2">
    <name type="scientific">uncultured Acidimicrobiales bacterium</name>
    <dbReference type="NCBI Taxonomy" id="310071"/>
    <lineage>
        <taxon>Bacteria</taxon>
        <taxon>Bacillati</taxon>
        <taxon>Actinomycetota</taxon>
        <taxon>Acidimicrobiia</taxon>
        <taxon>Acidimicrobiales</taxon>
        <taxon>environmental samples</taxon>
    </lineage>
</organism>
<sequence>MGYTSQRSLPPHCQFAHTVVCTDMGLPLAIDVFLSKHPRREPREDVPPRRESATSRPLGAGDPARPLQVAPMDHALSPLRPPAQASGRQVRVLGRVQVAVPHIALLGESPGAVGSVRVTCRSVTEGEIDVAPAAGPPVLQGGDVVPWRAFRWRHNQAHYSGLYWSSTTRGHVGMESRLELSRLLLADFDPEGGVDRVAAVPPGGGRRRSDAPARARLRAGRPAWGHHRREREARVPAGQAEGCGHAAWAEVALASGGWRYEVPTGAPPAVLATLRSRPTQPLPPFPRDPELTPLGQALLGQADDHFGHRTSSAQCSLWAPRRPRSLIGMASEDPSPMPLLDEWIAEVGEDEVEAIIRAGIAEVENGTARDLIDQDAYAAWVAGQGQRSAS</sequence>
<evidence type="ECO:0000313" key="2">
    <source>
        <dbReference type="EMBL" id="CAA9249026.1"/>
    </source>
</evidence>
<accession>A0A6J4IFN5</accession>
<protein>
    <submittedName>
        <fullName evidence="2">Uncharacterized protein</fullName>
    </submittedName>
</protein>
<feature type="compositionally biased region" description="Basic and acidic residues" evidence="1">
    <location>
        <begin position="41"/>
        <end position="53"/>
    </location>
</feature>